<dbReference type="InterPro" id="IPR028939">
    <property type="entry name" value="P5C_Rdtase_cat_N"/>
</dbReference>
<dbReference type="PANTHER" id="PTHR14239:SF10">
    <property type="entry name" value="REDUCTASE"/>
    <property type="match status" value="1"/>
</dbReference>
<dbReference type="PANTHER" id="PTHR14239">
    <property type="entry name" value="DUDULIN-RELATED"/>
    <property type="match status" value="1"/>
</dbReference>
<dbReference type="EMBL" id="CP016282">
    <property type="protein sequence ID" value="ANP73414.1"/>
    <property type="molecule type" value="Genomic_DNA"/>
</dbReference>
<feature type="domain" description="Pyrroline-5-carboxylate reductase catalytic N-terminal" evidence="2">
    <location>
        <begin position="4"/>
        <end position="93"/>
    </location>
</feature>
<dbReference type="STRING" id="670052.PA27867_2466"/>
<reference evidence="3 4" key="1">
    <citation type="submission" date="2016-06" db="EMBL/GenBank/DDBJ databases">
        <title>Genome sequencing of Cryobacterium arcticum PAMC 27867.</title>
        <authorList>
            <person name="Lee J."/>
            <person name="Kim O.-S."/>
        </authorList>
    </citation>
    <scope>NUCLEOTIDE SEQUENCE [LARGE SCALE GENOMIC DNA]</scope>
    <source>
        <strain evidence="3 4">PAMC 27867</strain>
    </source>
</reference>
<accession>A0A1B1BLM9</accession>
<organism evidence="3 4">
    <name type="scientific">Cryobacterium arcticum</name>
    <dbReference type="NCBI Taxonomy" id="670052"/>
    <lineage>
        <taxon>Bacteria</taxon>
        <taxon>Bacillati</taxon>
        <taxon>Actinomycetota</taxon>
        <taxon>Actinomycetes</taxon>
        <taxon>Micrococcales</taxon>
        <taxon>Microbacteriaceae</taxon>
        <taxon>Cryobacterium</taxon>
    </lineage>
</organism>
<keyword evidence="4" id="KW-1185">Reference proteome</keyword>
<dbReference type="AlphaFoldDB" id="A0A1B1BLM9"/>
<proteinExistence type="predicted"/>
<gene>
    <name evidence="3" type="ORF">PA27867_2466</name>
</gene>
<sequence length="210" mass="20232">MTSVSIIGAGNMGTAIAAIAATGGATVQLLAQDAEKTAAAAANAGSTVVSGAAGDVLTGDIVVLALPYPAVAGVLAQYAGQLDGKIVVDITNPLDFATFDSLVVPADGSAAQVIAETVPGARVLKAFNTTFAATLATGSVGGAVPTTVLVAGDDASAKEALIAVITAGGVAAIDAGALKRARELEALGFLQLTLAAGGAINWTGGFALVK</sequence>
<evidence type="ECO:0000313" key="4">
    <source>
        <dbReference type="Proteomes" id="UP000092582"/>
    </source>
</evidence>
<dbReference type="RefSeq" id="WP_066596787.1">
    <property type="nucleotide sequence ID" value="NZ_CP016282.1"/>
</dbReference>
<dbReference type="GO" id="GO:0016491">
    <property type="term" value="F:oxidoreductase activity"/>
    <property type="evidence" value="ECO:0007669"/>
    <property type="project" value="UniProtKB-KW"/>
</dbReference>
<dbReference type="Pfam" id="PF03807">
    <property type="entry name" value="F420_oxidored"/>
    <property type="match status" value="1"/>
</dbReference>
<evidence type="ECO:0000256" key="1">
    <source>
        <dbReference type="ARBA" id="ARBA00023002"/>
    </source>
</evidence>
<evidence type="ECO:0000259" key="2">
    <source>
        <dbReference type="Pfam" id="PF03807"/>
    </source>
</evidence>
<name>A0A1B1BLM9_9MICO</name>
<dbReference type="Gene3D" id="3.40.50.720">
    <property type="entry name" value="NAD(P)-binding Rossmann-like Domain"/>
    <property type="match status" value="1"/>
</dbReference>
<dbReference type="InterPro" id="IPR051267">
    <property type="entry name" value="STEAP_metalloreductase"/>
</dbReference>
<dbReference type="Proteomes" id="UP000092582">
    <property type="component" value="Chromosome 1"/>
</dbReference>
<keyword evidence="1" id="KW-0560">Oxidoreductase</keyword>
<dbReference type="PATRIC" id="fig|670052.7.peg.2533"/>
<protein>
    <submittedName>
        <fullName evidence="3">Diguanylate cyclase</fullName>
    </submittedName>
</protein>
<evidence type="ECO:0000313" key="3">
    <source>
        <dbReference type="EMBL" id="ANP73414.1"/>
    </source>
</evidence>
<dbReference type="InterPro" id="IPR036291">
    <property type="entry name" value="NAD(P)-bd_dom_sf"/>
</dbReference>
<dbReference type="SUPFAM" id="SSF51735">
    <property type="entry name" value="NAD(P)-binding Rossmann-fold domains"/>
    <property type="match status" value="1"/>
</dbReference>
<dbReference type="KEGG" id="cart:PA27867_2466"/>
<dbReference type="OrthoDB" id="5738121at2"/>